<evidence type="ECO:0000313" key="2">
    <source>
        <dbReference type="EMBL" id="WKN37751.1"/>
    </source>
</evidence>
<gene>
    <name evidence="2" type="ORF">K4G66_03390</name>
</gene>
<protein>
    <submittedName>
        <fullName evidence="2">SgcJ/EcaC family oxidoreductase</fullName>
    </submittedName>
</protein>
<dbReference type="InterPro" id="IPR027843">
    <property type="entry name" value="DUF4440"/>
</dbReference>
<proteinExistence type="predicted"/>
<dbReference type="SUPFAM" id="SSF54427">
    <property type="entry name" value="NTF2-like"/>
    <property type="match status" value="1"/>
</dbReference>
<feature type="domain" description="DUF4440" evidence="1">
    <location>
        <begin position="16"/>
        <end position="129"/>
    </location>
</feature>
<reference evidence="2" key="2">
    <citation type="journal article" date="2024" name="Antonie Van Leeuwenhoek">
        <title>Roseihalotalea indica gen. nov., sp. nov., a halophilic Bacteroidetes from mesopelagic Southwest Indian Ocean with higher carbohydrate metabolic potential.</title>
        <authorList>
            <person name="Chen B."/>
            <person name="Zhang M."/>
            <person name="Lin D."/>
            <person name="Ye J."/>
            <person name="Tang K."/>
        </authorList>
    </citation>
    <scope>NUCLEOTIDE SEQUENCE</scope>
    <source>
        <strain evidence="2">TK19036</strain>
    </source>
</reference>
<dbReference type="InterPro" id="IPR032710">
    <property type="entry name" value="NTF2-like_dom_sf"/>
</dbReference>
<dbReference type="InterPro" id="IPR011944">
    <property type="entry name" value="Steroid_delta5-4_isomerase"/>
</dbReference>
<sequence>MKHLSTLPDDVTKELTSLVNQFVTIWNSKDAELFGSLFTDDAEFTDIVGQIARSKSEIIEQHRFPFEVTNKIAVLRMDDLYLRAIAPALAMVTGYWTNENSTSPQGKVLLKRSGVIQIICKQDHDQWKISLVHNTDHSQVFKEMVNTELRFFKTESDNGTLQ</sequence>
<evidence type="ECO:0000259" key="1">
    <source>
        <dbReference type="Pfam" id="PF14534"/>
    </source>
</evidence>
<dbReference type="EMBL" id="CP120682">
    <property type="protein sequence ID" value="WKN37751.1"/>
    <property type="molecule type" value="Genomic_DNA"/>
</dbReference>
<dbReference type="Pfam" id="PF14534">
    <property type="entry name" value="DUF4440"/>
    <property type="match status" value="1"/>
</dbReference>
<dbReference type="NCBIfam" id="TIGR02246">
    <property type="entry name" value="SgcJ/EcaC family oxidoreductase"/>
    <property type="match status" value="1"/>
</dbReference>
<organism evidence="2">
    <name type="scientific">Roseihalotalea indica</name>
    <dbReference type="NCBI Taxonomy" id="2867963"/>
    <lineage>
        <taxon>Bacteria</taxon>
        <taxon>Pseudomonadati</taxon>
        <taxon>Bacteroidota</taxon>
        <taxon>Cytophagia</taxon>
        <taxon>Cytophagales</taxon>
        <taxon>Catalimonadaceae</taxon>
        <taxon>Roseihalotalea</taxon>
    </lineage>
</organism>
<accession>A0AA49JEU9</accession>
<dbReference type="AlphaFoldDB" id="A0AA49JEU9"/>
<reference evidence="2" key="1">
    <citation type="journal article" date="2023" name="Comput. Struct. Biotechnol. J.">
        <title>Discovery of a novel marine Bacteroidetes with a rich repertoire of carbohydrate-active enzymes.</title>
        <authorList>
            <person name="Chen B."/>
            <person name="Liu G."/>
            <person name="Chen Q."/>
            <person name="Wang H."/>
            <person name="Liu L."/>
            <person name="Tang K."/>
        </authorList>
    </citation>
    <scope>NUCLEOTIDE SEQUENCE</scope>
    <source>
        <strain evidence="2">TK19036</strain>
    </source>
</reference>
<dbReference type="Gene3D" id="3.10.450.50">
    <property type="match status" value="1"/>
</dbReference>
<name>A0AA49JEU9_9BACT</name>